<protein>
    <recommendedName>
        <fullName evidence="1">SURF1-like protein</fullName>
    </recommendedName>
</protein>
<dbReference type="EMBL" id="VFOR01000002">
    <property type="protein sequence ID" value="TQL58439.1"/>
    <property type="molecule type" value="Genomic_DNA"/>
</dbReference>
<comment type="subcellular location">
    <subcellularLocation>
        <location evidence="1">Cell membrane</location>
        <topology evidence="1">Multi-pass membrane protein</topology>
    </subcellularLocation>
</comment>
<keyword evidence="4" id="KW-1185">Reference proteome</keyword>
<reference evidence="3 4" key="1">
    <citation type="submission" date="2019-06" db="EMBL/GenBank/DDBJ databases">
        <title>Sequencing the genomes of 1000 actinobacteria strains.</title>
        <authorList>
            <person name="Klenk H.-P."/>
        </authorList>
    </citation>
    <scope>NUCLEOTIDE SEQUENCE [LARGE SCALE GENOMIC DNA]</scope>
    <source>
        <strain evidence="3 4">DSM 8251</strain>
    </source>
</reference>
<comment type="caution">
    <text evidence="3">The sequence shown here is derived from an EMBL/GenBank/DDBJ whole genome shotgun (WGS) entry which is preliminary data.</text>
</comment>
<organism evidence="3 4">
    <name type="scientific">Propioniferax innocua</name>
    <dbReference type="NCBI Taxonomy" id="1753"/>
    <lineage>
        <taxon>Bacteria</taxon>
        <taxon>Bacillati</taxon>
        <taxon>Actinomycetota</taxon>
        <taxon>Actinomycetes</taxon>
        <taxon>Propionibacteriales</taxon>
        <taxon>Propionibacteriaceae</taxon>
        <taxon>Propioniferax</taxon>
    </lineage>
</organism>
<dbReference type="GO" id="GO:0005886">
    <property type="term" value="C:plasma membrane"/>
    <property type="evidence" value="ECO:0007669"/>
    <property type="project" value="UniProtKB-SubCell"/>
</dbReference>
<name>A0A542ZDT1_9ACTN</name>
<comment type="similarity">
    <text evidence="1">Belongs to the SURF1 family.</text>
</comment>
<feature type="compositionally biased region" description="Basic and acidic residues" evidence="2">
    <location>
        <begin position="276"/>
        <end position="289"/>
    </location>
</feature>
<keyword evidence="1" id="KW-1003">Cell membrane</keyword>
<dbReference type="AlphaFoldDB" id="A0A542ZDT1"/>
<sequence>MSSRSRTQALIWSIGLTVTLVMVALGLWQANAFQASGRDAMVTRLTGEPEPLQDHLDGEKGIQSAYGLPVEVTGEYTDEPDLLAGIGEPYRVVSALELADGQILPVVRGATQLEPIPPVPGEEVTLTGILLPTDPDEPAPAPTAGVAPGVGYTEDPSSLPTPGPHVQGGANPEDLTMIDNVRLPEMAQIWTRPMHAGYLTVDASLAAKNGLNPVIVPVPDTAEGQARNQGYALQWWVFAIVAMAATVKLSHDAGRGTGFMAPRTNAGTDNGPTEPKSSRTTEMEDQHDD</sequence>
<evidence type="ECO:0000313" key="3">
    <source>
        <dbReference type="EMBL" id="TQL58439.1"/>
    </source>
</evidence>
<evidence type="ECO:0000256" key="2">
    <source>
        <dbReference type="SAM" id="MobiDB-lite"/>
    </source>
</evidence>
<evidence type="ECO:0000256" key="1">
    <source>
        <dbReference type="RuleBase" id="RU363076"/>
    </source>
</evidence>
<dbReference type="Pfam" id="PF02104">
    <property type="entry name" value="SURF1"/>
    <property type="match status" value="1"/>
</dbReference>
<dbReference type="CDD" id="cd06662">
    <property type="entry name" value="SURF1"/>
    <property type="match status" value="1"/>
</dbReference>
<accession>A0A542ZDT1</accession>
<feature type="region of interest" description="Disordered" evidence="2">
    <location>
        <begin position="258"/>
        <end position="289"/>
    </location>
</feature>
<dbReference type="InterPro" id="IPR002994">
    <property type="entry name" value="Surf1/Shy1"/>
</dbReference>
<dbReference type="RefSeq" id="WP_142094223.1">
    <property type="nucleotide sequence ID" value="NZ_BAAAMD010000002.1"/>
</dbReference>
<proteinExistence type="inferred from homology"/>
<gene>
    <name evidence="3" type="ORF">FB460_2302</name>
</gene>
<dbReference type="OrthoDB" id="3266379at2"/>
<evidence type="ECO:0000313" key="4">
    <source>
        <dbReference type="Proteomes" id="UP000316196"/>
    </source>
</evidence>
<keyword evidence="1" id="KW-0472">Membrane</keyword>
<dbReference type="Proteomes" id="UP000316196">
    <property type="component" value="Unassembled WGS sequence"/>
</dbReference>